<dbReference type="EMBL" id="JACHMB010000001">
    <property type="protein sequence ID" value="MBB5778482.1"/>
    <property type="molecule type" value="Genomic_DNA"/>
</dbReference>
<evidence type="ECO:0000313" key="1">
    <source>
        <dbReference type="EMBL" id="MBB5778482.1"/>
    </source>
</evidence>
<keyword evidence="2" id="KW-1185">Reference proteome</keyword>
<dbReference type="RefSeq" id="WP_185071904.1">
    <property type="nucleotide sequence ID" value="NZ_JACHMB010000001.1"/>
</dbReference>
<proteinExistence type="predicted"/>
<comment type="caution">
    <text evidence="1">The sequence shown here is derived from an EMBL/GenBank/DDBJ whole genome shotgun (WGS) entry which is preliminary data.</text>
</comment>
<dbReference type="AlphaFoldDB" id="A0A7W9LC64"/>
<name>A0A7W9LC64_9ACTN</name>
<dbReference type="SUPFAM" id="SSF51445">
    <property type="entry name" value="(Trans)glycosidases"/>
    <property type="match status" value="1"/>
</dbReference>
<organism evidence="1 2">
    <name type="scientific">Nonomuraea jabiensis</name>
    <dbReference type="NCBI Taxonomy" id="882448"/>
    <lineage>
        <taxon>Bacteria</taxon>
        <taxon>Bacillati</taxon>
        <taxon>Actinomycetota</taxon>
        <taxon>Actinomycetes</taxon>
        <taxon>Streptosporangiales</taxon>
        <taxon>Streptosporangiaceae</taxon>
        <taxon>Nonomuraea</taxon>
    </lineage>
</organism>
<accession>A0A7W9LC64</accession>
<reference evidence="1 2" key="1">
    <citation type="submission" date="2020-08" db="EMBL/GenBank/DDBJ databases">
        <title>Sequencing the genomes of 1000 actinobacteria strains.</title>
        <authorList>
            <person name="Klenk H.-P."/>
        </authorList>
    </citation>
    <scope>NUCLEOTIDE SEQUENCE [LARGE SCALE GENOMIC DNA]</scope>
    <source>
        <strain evidence="1 2">DSM 45507</strain>
    </source>
</reference>
<sequence length="330" mass="36609">MTARTVIRRGLRLLALALAIVAALVGLLAAALRLQFTGAPAAWAKSTGNDALWLGHAWVDGRRTERDVEQLAVRLRATGIKDVYVHSGPFNWDGTLSPDKYPNAGNFVKWFRERLPAVRISAWLGQSVKNGLDLDDPKSRENVLSGVAAIMKQGYDGIHYNFEPIGDGDTEFLELLERTRRHTALLSASTPQIEPYPGLRLTARAVLAHDKYWSQGYFKQVVDRVDQVAVMTYDSFTPLQSLYGGYVARQSELALDLVPAAKALYIGAPAYHDHGVPWLDNAESVAMAAEGARLALSEHGRRERFGLALYVDFAATEEDWREYATRWVIG</sequence>
<gene>
    <name evidence="1" type="ORF">HD596_005238</name>
</gene>
<protein>
    <recommendedName>
        <fullName evidence="3">GH18 domain-containing protein</fullName>
    </recommendedName>
</protein>
<evidence type="ECO:0008006" key="3">
    <source>
        <dbReference type="Google" id="ProtNLM"/>
    </source>
</evidence>
<dbReference type="Gene3D" id="3.20.20.80">
    <property type="entry name" value="Glycosidases"/>
    <property type="match status" value="1"/>
</dbReference>
<dbReference type="InterPro" id="IPR017853">
    <property type="entry name" value="GH"/>
</dbReference>
<dbReference type="Proteomes" id="UP000579153">
    <property type="component" value="Unassembled WGS sequence"/>
</dbReference>
<evidence type="ECO:0000313" key="2">
    <source>
        <dbReference type="Proteomes" id="UP000579153"/>
    </source>
</evidence>